<gene>
    <name evidence="7" type="ORF">AWE51_06615</name>
</gene>
<evidence type="ECO:0000259" key="5">
    <source>
        <dbReference type="Pfam" id="PF00891"/>
    </source>
</evidence>
<feature type="domain" description="O-methyltransferase dimerisation" evidence="6">
    <location>
        <begin position="20"/>
        <end position="99"/>
    </location>
</feature>
<dbReference type="OrthoDB" id="9766840at2"/>
<dbReference type="InterPro" id="IPR016461">
    <property type="entry name" value="COMT-like"/>
</dbReference>
<organism evidence="7 8">
    <name type="scientific">Aquimarina aggregata</name>
    <dbReference type="NCBI Taxonomy" id="1642818"/>
    <lineage>
        <taxon>Bacteria</taxon>
        <taxon>Pseudomonadati</taxon>
        <taxon>Bacteroidota</taxon>
        <taxon>Flavobacteriia</taxon>
        <taxon>Flavobacteriales</taxon>
        <taxon>Flavobacteriaceae</taxon>
        <taxon>Aquimarina</taxon>
    </lineage>
</organism>
<keyword evidence="1 7" id="KW-0489">Methyltransferase</keyword>
<dbReference type="InterPro" id="IPR012967">
    <property type="entry name" value="COMT_dimerisation"/>
</dbReference>
<evidence type="ECO:0000256" key="1">
    <source>
        <dbReference type="ARBA" id="ARBA00022603"/>
    </source>
</evidence>
<dbReference type="STRING" id="1642818.AWE51_06615"/>
<comment type="caution">
    <text evidence="7">The sequence shown here is derived from an EMBL/GenBank/DDBJ whole genome shotgun (WGS) entry which is preliminary data.</text>
</comment>
<keyword evidence="2 7" id="KW-0808">Transferase</keyword>
<dbReference type="RefSeq" id="WP_066314276.1">
    <property type="nucleotide sequence ID" value="NZ_LQRT01000013.1"/>
</dbReference>
<dbReference type="InterPro" id="IPR036388">
    <property type="entry name" value="WH-like_DNA-bd_sf"/>
</dbReference>
<evidence type="ECO:0000256" key="2">
    <source>
        <dbReference type="ARBA" id="ARBA00022679"/>
    </source>
</evidence>
<evidence type="ECO:0000256" key="4">
    <source>
        <dbReference type="PIRSR" id="PIRSR005739-1"/>
    </source>
</evidence>
<evidence type="ECO:0000313" key="7">
    <source>
        <dbReference type="EMBL" id="KZS40616.1"/>
    </source>
</evidence>
<dbReference type="Gene3D" id="3.40.50.150">
    <property type="entry name" value="Vaccinia Virus protein VP39"/>
    <property type="match status" value="1"/>
</dbReference>
<dbReference type="GO" id="GO:0008171">
    <property type="term" value="F:O-methyltransferase activity"/>
    <property type="evidence" value="ECO:0007669"/>
    <property type="project" value="InterPro"/>
</dbReference>
<dbReference type="Gene3D" id="1.10.10.10">
    <property type="entry name" value="Winged helix-like DNA-binding domain superfamily/Winged helix DNA-binding domain"/>
    <property type="match status" value="1"/>
</dbReference>
<proteinExistence type="predicted"/>
<dbReference type="GO" id="GO:0046983">
    <property type="term" value="F:protein dimerization activity"/>
    <property type="evidence" value="ECO:0007669"/>
    <property type="project" value="InterPro"/>
</dbReference>
<dbReference type="PROSITE" id="PS51683">
    <property type="entry name" value="SAM_OMT_II"/>
    <property type="match status" value="1"/>
</dbReference>
<reference evidence="7 8" key="1">
    <citation type="submission" date="2016-01" db="EMBL/GenBank/DDBJ databases">
        <title>The draft genome sequence of Aquimarina sp. RZW4-3-2.</title>
        <authorList>
            <person name="Wang Y."/>
        </authorList>
    </citation>
    <scope>NUCLEOTIDE SEQUENCE [LARGE SCALE GENOMIC DNA]</scope>
    <source>
        <strain evidence="7 8">RZW4-3-2</strain>
    </source>
</reference>
<dbReference type="InterPro" id="IPR001077">
    <property type="entry name" value="COMT_C"/>
</dbReference>
<dbReference type="PANTHER" id="PTHR11746">
    <property type="entry name" value="O-METHYLTRANSFERASE"/>
    <property type="match status" value="1"/>
</dbReference>
<name>A0A162FB83_9FLAO</name>
<dbReference type="GO" id="GO:0032259">
    <property type="term" value="P:methylation"/>
    <property type="evidence" value="ECO:0007669"/>
    <property type="project" value="UniProtKB-KW"/>
</dbReference>
<dbReference type="FunFam" id="1.10.10.10:FF:000358">
    <property type="entry name" value="Acetylserotonin O-methyltransferase"/>
    <property type="match status" value="1"/>
</dbReference>
<keyword evidence="8" id="KW-1185">Reference proteome</keyword>
<accession>A0A162FB83</accession>
<evidence type="ECO:0000313" key="8">
    <source>
        <dbReference type="Proteomes" id="UP000076715"/>
    </source>
</evidence>
<dbReference type="Pfam" id="PF08100">
    <property type="entry name" value="Dimerisation"/>
    <property type="match status" value="1"/>
</dbReference>
<evidence type="ECO:0000256" key="3">
    <source>
        <dbReference type="ARBA" id="ARBA00022691"/>
    </source>
</evidence>
<protein>
    <submittedName>
        <fullName evidence="7">Methyltransferase</fullName>
    </submittedName>
</protein>
<dbReference type="SUPFAM" id="SSF53335">
    <property type="entry name" value="S-adenosyl-L-methionine-dependent methyltransferases"/>
    <property type="match status" value="1"/>
</dbReference>
<feature type="active site" description="Proton acceptor" evidence="4">
    <location>
        <position position="258"/>
    </location>
</feature>
<dbReference type="AlphaFoldDB" id="A0A162FB83"/>
<evidence type="ECO:0000259" key="6">
    <source>
        <dbReference type="Pfam" id="PF08100"/>
    </source>
</evidence>
<dbReference type="PIRSF" id="PIRSF005739">
    <property type="entry name" value="O-mtase"/>
    <property type="match status" value="1"/>
</dbReference>
<dbReference type="SUPFAM" id="SSF46785">
    <property type="entry name" value="Winged helix' DNA-binding domain"/>
    <property type="match status" value="1"/>
</dbReference>
<dbReference type="InterPro" id="IPR029063">
    <property type="entry name" value="SAM-dependent_MTases_sf"/>
</dbReference>
<dbReference type="EMBL" id="LQRT01000013">
    <property type="protein sequence ID" value="KZS40616.1"/>
    <property type="molecule type" value="Genomic_DNA"/>
</dbReference>
<sequence>MEESKTVIKKQLTPSKIMQVGLGFWASKTLLSAVNMGLFTLLAEEEELAGQNIKEKLGLHDRGLYDFLDTLVALNFLQRTGLKESSIYTNTEETNLFLDKNKPSYVGGMLELSNNRLYGFWNTLEEGLKTGIPQNEIKNGGAPIFEDIYADQQKLKEFLKAMEGLQSSNFKMLSQKFDFSNYKTHCDIGGSSGHLAVEVVQNNNHIKSITFDLPPLEILAKENILANGLSDSISVKSGDFFKDEFPQSDVITMGNILHNWGLQDKKTLIKKAYDALPSAGALIVIENIIDDDRRTNAFGLMMSLQMLMETPEGFDFTAADFNLWASEIGFSQVSTMNLTGNTSAVIAIK</sequence>
<dbReference type="Proteomes" id="UP000076715">
    <property type="component" value="Unassembled WGS sequence"/>
</dbReference>
<dbReference type="InterPro" id="IPR036390">
    <property type="entry name" value="WH_DNA-bd_sf"/>
</dbReference>
<keyword evidence="3" id="KW-0949">S-adenosyl-L-methionine</keyword>
<feature type="domain" description="O-methyltransferase C-terminal" evidence="5">
    <location>
        <begin position="121"/>
        <end position="331"/>
    </location>
</feature>
<dbReference type="Pfam" id="PF00891">
    <property type="entry name" value="Methyltransf_2"/>
    <property type="match status" value="1"/>
</dbReference>